<keyword evidence="8" id="KW-0270">Exopolysaccharide synthesis</keyword>
<dbReference type="InterPro" id="IPR003362">
    <property type="entry name" value="Bact_transf"/>
</dbReference>
<evidence type="ECO:0000256" key="2">
    <source>
        <dbReference type="ARBA" id="ARBA00006464"/>
    </source>
</evidence>
<dbReference type="PANTHER" id="PTHR30576:SF4">
    <property type="entry name" value="UNDECAPRENYL-PHOSPHATE GALACTOSE PHOSPHOTRANSFERASE"/>
    <property type="match status" value="1"/>
</dbReference>
<protein>
    <submittedName>
        <fullName evidence="11">Sugar transferase</fullName>
    </submittedName>
</protein>
<dbReference type="Pfam" id="PF02397">
    <property type="entry name" value="Bac_transf"/>
    <property type="match status" value="1"/>
</dbReference>
<name>A0ABX1WHC2_9RHOB</name>
<evidence type="ECO:0000256" key="3">
    <source>
        <dbReference type="ARBA" id="ARBA00022475"/>
    </source>
</evidence>
<dbReference type="PANTHER" id="PTHR30576">
    <property type="entry name" value="COLANIC BIOSYNTHESIS UDP-GLUCOSE LIPID CARRIER TRANSFERASE"/>
    <property type="match status" value="1"/>
</dbReference>
<keyword evidence="7 9" id="KW-0472">Membrane</keyword>
<evidence type="ECO:0000256" key="7">
    <source>
        <dbReference type="ARBA" id="ARBA00023136"/>
    </source>
</evidence>
<proteinExistence type="inferred from homology"/>
<evidence type="ECO:0000256" key="8">
    <source>
        <dbReference type="ARBA" id="ARBA00023169"/>
    </source>
</evidence>
<dbReference type="Proteomes" id="UP000599383">
    <property type="component" value="Unassembled WGS sequence"/>
</dbReference>
<evidence type="ECO:0000313" key="12">
    <source>
        <dbReference type="Proteomes" id="UP000599383"/>
    </source>
</evidence>
<keyword evidence="5 9" id="KW-0812">Transmembrane</keyword>
<dbReference type="EMBL" id="WVQY01000012">
    <property type="protein sequence ID" value="NOD32624.1"/>
    <property type="molecule type" value="Genomic_DNA"/>
</dbReference>
<evidence type="ECO:0000313" key="11">
    <source>
        <dbReference type="EMBL" id="NOD32624.1"/>
    </source>
</evidence>
<keyword evidence="3" id="KW-1003">Cell membrane</keyword>
<evidence type="ECO:0000256" key="4">
    <source>
        <dbReference type="ARBA" id="ARBA00022679"/>
    </source>
</evidence>
<gene>
    <name evidence="11" type="ORF">GS617_20335</name>
</gene>
<feature type="domain" description="Bacterial sugar transferase" evidence="10">
    <location>
        <begin position="37"/>
        <end position="225"/>
    </location>
</feature>
<comment type="caution">
    <text evidence="11">The sequence shown here is derived from an EMBL/GenBank/DDBJ whole genome shotgun (WGS) entry which is preliminary data.</text>
</comment>
<evidence type="ECO:0000256" key="5">
    <source>
        <dbReference type="ARBA" id="ARBA00022692"/>
    </source>
</evidence>
<keyword evidence="4 11" id="KW-0808">Transferase</keyword>
<dbReference type="GO" id="GO:0016740">
    <property type="term" value="F:transferase activity"/>
    <property type="evidence" value="ECO:0007669"/>
    <property type="project" value="UniProtKB-KW"/>
</dbReference>
<evidence type="ECO:0000256" key="9">
    <source>
        <dbReference type="SAM" id="Phobius"/>
    </source>
</evidence>
<keyword evidence="12" id="KW-1185">Reference proteome</keyword>
<accession>A0ABX1WHC2</accession>
<organism evidence="11 12">
    <name type="scientific">Ruegeria atlantica</name>
    <dbReference type="NCBI Taxonomy" id="81569"/>
    <lineage>
        <taxon>Bacteria</taxon>
        <taxon>Pseudomonadati</taxon>
        <taxon>Pseudomonadota</taxon>
        <taxon>Alphaproteobacteria</taxon>
        <taxon>Rhodobacterales</taxon>
        <taxon>Roseobacteraceae</taxon>
        <taxon>Ruegeria</taxon>
    </lineage>
</organism>
<evidence type="ECO:0000256" key="1">
    <source>
        <dbReference type="ARBA" id="ARBA00004236"/>
    </source>
</evidence>
<feature type="transmembrane region" description="Helical" evidence="9">
    <location>
        <begin position="42"/>
        <end position="65"/>
    </location>
</feature>
<comment type="subcellular location">
    <subcellularLocation>
        <location evidence="1">Cell membrane</location>
    </subcellularLocation>
</comment>
<evidence type="ECO:0000259" key="10">
    <source>
        <dbReference type="Pfam" id="PF02397"/>
    </source>
</evidence>
<evidence type="ECO:0000256" key="6">
    <source>
        <dbReference type="ARBA" id="ARBA00022989"/>
    </source>
</evidence>
<reference evidence="11 12" key="1">
    <citation type="submission" date="2019-12" db="EMBL/GenBank/DDBJ databases">
        <title>Ruegeria JWLKs population differentiation of coral mucus and skeleton niches.</title>
        <authorList>
            <person name="Luo D."/>
        </authorList>
    </citation>
    <scope>NUCLEOTIDE SEQUENCE [LARGE SCALE GENOMIC DNA]</scope>
    <source>
        <strain evidence="11 12">HKCCD6238</strain>
    </source>
</reference>
<comment type="similarity">
    <text evidence="2">Belongs to the bacterial sugar transferase family.</text>
</comment>
<keyword evidence="6 9" id="KW-1133">Transmembrane helix</keyword>
<sequence length="230" mass="26390">MVTSHSKEVANAGAGYSGISVVPTPLPCRGVYRSVGKRLFDIAFALLAAPFVVPFVLMLAAFLAFQGVTPFYRQERLGKNGKAFKMIKLRTMVHDAENVLQEHLKENPEAREEWNRDQKLRNDPRIIKFGTFLRKSSMDELPQFWNVFVGEMSVVGPRPMMVCQKELYPNNMYYRMRPGITGSWQVSNRNNSTFAERAQHDVEYWKDMSLKTDMHILFRTIFAVLRGTGC</sequence>